<dbReference type="RefSeq" id="WP_252113944.1">
    <property type="nucleotide sequence ID" value="NZ_JAMSHT010000001.1"/>
</dbReference>
<accession>A0A9X2J1W4</accession>
<gene>
    <name evidence="7" type="ORF">NDO55_07580</name>
</gene>
<keyword evidence="4 6" id="KW-1133">Transmembrane helix</keyword>
<comment type="subcellular location">
    <subcellularLocation>
        <location evidence="1">Membrane</location>
        <topology evidence="1">Multi-pass membrane protein</topology>
    </subcellularLocation>
</comment>
<sequence>MILAQNKLLRLATVFLFYFTQGVPIGLFFFAVPAWLGANGGSVDEVASVVAAASLPWTLKFVNGFLMDRYTYLAMGRRRAWIIGAQFLMVAILLLGAALQPGADQVQLLIALAFAANAAVTFQDVGIDGLAVDIMEEDERSFAAGIMFGAQMLGMSFSTWMNGRLMEDMGVAAGYMASGAVVAIVLFYGIIIREREGEKLLPWTAGDEHPRNRAIQVEAWWPLIRDSLKAMLAPLSIVLLVLLLMRAVPLGISESIFPVLGPELAGWEASQYTDIIAAAQFAAGLIALVLGGLAVRIIGAQRSAMILFALTAAYALTFALSPDRWSDGGFVSAYLWVEAIVSTLVAVATIPLAMRLCQPQVAATQFTLYMTTANFGRPLGAAIAGATVGAEVAGTTLPFYIVGTLFSIGVIIMLVVKFPTRAPQAEEAVEQGVIVEPGEPLPDPR</sequence>
<dbReference type="Pfam" id="PF07690">
    <property type="entry name" value="MFS_1"/>
    <property type="match status" value="1"/>
</dbReference>
<feature type="transmembrane region" description="Helical" evidence="6">
    <location>
        <begin position="12"/>
        <end position="36"/>
    </location>
</feature>
<dbReference type="SUPFAM" id="SSF103473">
    <property type="entry name" value="MFS general substrate transporter"/>
    <property type="match status" value="1"/>
</dbReference>
<protein>
    <submittedName>
        <fullName evidence="7">MFS transporter</fullName>
    </submittedName>
</protein>
<evidence type="ECO:0000313" key="8">
    <source>
        <dbReference type="Proteomes" id="UP001155128"/>
    </source>
</evidence>
<dbReference type="InterPro" id="IPR036259">
    <property type="entry name" value="MFS_trans_sf"/>
</dbReference>
<keyword evidence="8" id="KW-1185">Reference proteome</keyword>
<feature type="transmembrane region" description="Helical" evidence="6">
    <location>
        <begin position="79"/>
        <end position="99"/>
    </location>
</feature>
<dbReference type="PANTHER" id="PTHR12778:SF9">
    <property type="entry name" value="ACETYL-COENZYME A TRANSPORTER 1"/>
    <property type="match status" value="1"/>
</dbReference>
<comment type="similarity">
    <text evidence="2">Belongs to the major facilitator superfamily.</text>
</comment>
<dbReference type="PANTHER" id="PTHR12778">
    <property type="entry name" value="SOLUTE CARRIER FAMILY 33 ACETYL-COA TRANSPORTER -RELATED"/>
    <property type="match status" value="1"/>
</dbReference>
<comment type="caution">
    <text evidence="7">The sequence shown here is derived from an EMBL/GenBank/DDBJ whole genome shotgun (WGS) entry which is preliminary data.</text>
</comment>
<feature type="transmembrane region" description="Helical" evidence="6">
    <location>
        <begin position="304"/>
        <end position="321"/>
    </location>
</feature>
<feature type="transmembrane region" description="Helical" evidence="6">
    <location>
        <begin position="48"/>
        <end position="67"/>
    </location>
</feature>
<feature type="transmembrane region" description="Helical" evidence="6">
    <location>
        <begin position="366"/>
        <end position="385"/>
    </location>
</feature>
<evidence type="ECO:0000256" key="6">
    <source>
        <dbReference type="SAM" id="Phobius"/>
    </source>
</evidence>
<dbReference type="Proteomes" id="UP001155128">
    <property type="component" value="Unassembled WGS sequence"/>
</dbReference>
<dbReference type="AlphaFoldDB" id="A0A9X2J1W4"/>
<evidence type="ECO:0000256" key="1">
    <source>
        <dbReference type="ARBA" id="ARBA00004141"/>
    </source>
</evidence>
<keyword evidence="5 6" id="KW-0472">Membrane</keyword>
<feature type="transmembrane region" description="Helical" evidence="6">
    <location>
        <begin position="397"/>
        <end position="416"/>
    </location>
</feature>
<feature type="transmembrane region" description="Helical" evidence="6">
    <location>
        <begin position="232"/>
        <end position="252"/>
    </location>
</feature>
<dbReference type="InterPro" id="IPR004752">
    <property type="entry name" value="AmpG_permease/AT-1"/>
</dbReference>
<dbReference type="Gene3D" id="1.20.1250.20">
    <property type="entry name" value="MFS general substrate transporter like domains"/>
    <property type="match status" value="2"/>
</dbReference>
<feature type="transmembrane region" description="Helical" evidence="6">
    <location>
        <begin position="272"/>
        <end position="295"/>
    </location>
</feature>
<feature type="transmembrane region" description="Helical" evidence="6">
    <location>
        <begin position="172"/>
        <end position="191"/>
    </location>
</feature>
<dbReference type="EMBL" id="JAMSHT010000001">
    <property type="protein sequence ID" value="MCM8557678.1"/>
    <property type="molecule type" value="Genomic_DNA"/>
</dbReference>
<evidence type="ECO:0000256" key="5">
    <source>
        <dbReference type="ARBA" id="ARBA00023136"/>
    </source>
</evidence>
<dbReference type="GO" id="GO:0016020">
    <property type="term" value="C:membrane"/>
    <property type="evidence" value="ECO:0007669"/>
    <property type="project" value="UniProtKB-SubCell"/>
</dbReference>
<evidence type="ECO:0000256" key="2">
    <source>
        <dbReference type="ARBA" id="ARBA00008335"/>
    </source>
</evidence>
<dbReference type="InterPro" id="IPR011701">
    <property type="entry name" value="MFS"/>
</dbReference>
<reference evidence="7" key="1">
    <citation type="submission" date="2022-06" db="EMBL/GenBank/DDBJ databases">
        <title>Sphingomicrobium sedimins sp. nov., a marine bacterium isolated from tidal flat.</title>
        <authorList>
            <person name="Kim C.-H."/>
            <person name="Yoo Y."/>
            <person name="Kim J.-J."/>
        </authorList>
    </citation>
    <scope>NUCLEOTIDE SEQUENCE</scope>
    <source>
        <strain evidence="7">GRR-S6-50</strain>
    </source>
</reference>
<keyword evidence="3 6" id="KW-0812">Transmembrane</keyword>
<organism evidence="7 8">
    <name type="scientific">Sphingomicrobium sediminis</name>
    <dbReference type="NCBI Taxonomy" id="2950949"/>
    <lineage>
        <taxon>Bacteria</taxon>
        <taxon>Pseudomonadati</taxon>
        <taxon>Pseudomonadota</taxon>
        <taxon>Alphaproteobacteria</taxon>
        <taxon>Sphingomonadales</taxon>
        <taxon>Sphingomonadaceae</taxon>
        <taxon>Sphingomicrobium</taxon>
    </lineage>
</organism>
<evidence type="ECO:0000313" key="7">
    <source>
        <dbReference type="EMBL" id="MCM8557678.1"/>
    </source>
</evidence>
<feature type="transmembrane region" description="Helical" evidence="6">
    <location>
        <begin position="333"/>
        <end position="354"/>
    </location>
</feature>
<evidence type="ECO:0000256" key="4">
    <source>
        <dbReference type="ARBA" id="ARBA00022989"/>
    </source>
</evidence>
<dbReference type="GO" id="GO:0022857">
    <property type="term" value="F:transmembrane transporter activity"/>
    <property type="evidence" value="ECO:0007669"/>
    <property type="project" value="InterPro"/>
</dbReference>
<proteinExistence type="inferred from homology"/>
<name>A0A9X2J1W4_9SPHN</name>
<evidence type="ECO:0000256" key="3">
    <source>
        <dbReference type="ARBA" id="ARBA00022692"/>
    </source>
</evidence>